<feature type="compositionally biased region" description="Basic residues" evidence="1">
    <location>
        <begin position="85"/>
        <end position="96"/>
    </location>
</feature>
<dbReference type="AlphaFoldDB" id="A0A8X6X0T5"/>
<comment type="caution">
    <text evidence="2">The sequence shown here is derived from an EMBL/GenBank/DDBJ whole genome shotgun (WGS) entry which is preliminary data.</text>
</comment>
<name>A0A8X6X0T5_9ARAC</name>
<reference evidence="2" key="1">
    <citation type="submission" date="2020-08" db="EMBL/GenBank/DDBJ databases">
        <title>Multicomponent nature underlies the extraordinary mechanical properties of spider dragline silk.</title>
        <authorList>
            <person name="Kono N."/>
            <person name="Nakamura H."/>
            <person name="Mori M."/>
            <person name="Yoshida Y."/>
            <person name="Ohtoshi R."/>
            <person name="Malay A.D."/>
            <person name="Moran D.A.P."/>
            <person name="Tomita M."/>
            <person name="Numata K."/>
            <person name="Arakawa K."/>
        </authorList>
    </citation>
    <scope>NUCLEOTIDE SEQUENCE</scope>
</reference>
<evidence type="ECO:0000313" key="2">
    <source>
        <dbReference type="EMBL" id="GFY44858.1"/>
    </source>
</evidence>
<evidence type="ECO:0000256" key="1">
    <source>
        <dbReference type="SAM" id="MobiDB-lite"/>
    </source>
</evidence>
<dbReference type="EMBL" id="BMAV01004441">
    <property type="protein sequence ID" value="GFY44858.1"/>
    <property type="molecule type" value="Genomic_DNA"/>
</dbReference>
<gene>
    <name evidence="2" type="ORF">TNIN_260371</name>
</gene>
<organism evidence="2 3">
    <name type="scientific">Trichonephila inaurata madagascariensis</name>
    <dbReference type="NCBI Taxonomy" id="2747483"/>
    <lineage>
        <taxon>Eukaryota</taxon>
        <taxon>Metazoa</taxon>
        <taxon>Ecdysozoa</taxon>
        <taxon>Arthropoda</taxon>
        <taxon>Chelicerata</taxon>
        <taxon>Arachnida</taxon>
        <taxon>Araneae</taxon>
        <taxon>Araneomorphae</taxon>
        <taxon>Entelegynae</taxon>
        <taxon>Araneoidea</taxon>
        <taxon>Nephilidae</taxon>
        <taxon>Trichonephila</taxon>
        <taxon>Trichonephila inaurata</taxon>
    </lineage>
</organism>
<keyword evidence="3" id="KW-1185">Reference proteome</keyword>
<evidence type="ECO:0000313" key="3">
    <source>
        <dbReference type="Proteomes" id="UP000886998"/>
    </source>
</evidence>
<feature type="region of interest" description="Disordered" evidence="1">
    <location>
        <begin position="70"/>
        <end position="96"/>
    </location>
</feature>
<sequence length="96" mass="11216">MRDLLLMAIMKYVVSSSSPLSMTNILALYYKLESKRAFEGLDRTQEKYKYVLSLLMESYLTEEILITSERHRNSEEASDGQYSLKHTKPSKSRSVW</sequence>
<protein>
    <submittedName>
        <fullName evidence="2">Uncharacterized protein</fullName>
    </submittedName>
</protein>
<dbReference type="Proteomes" id="UP000886998">
    <property type="component" value="Unassembled WGS sequence"/>
</dbReference>
<accession>A0A8X6X0T5</accession>
<proteinExistence type="predicted"/>